<feature type="region of interest" description="Disordered" evidence="1">
    <location>
        <begin position="1"/>
        <end position="77"/>
    </location>
</feature>
<keyword evidence="3" id="KW-1185">Reference proteome</keyword>
<feature type="compositionally biased region" description="Gly residues" evidence="1">
    <location>
        <begin position="7"/>
        <end position="22"/>
    </location>
</feature>
<name>A0A7Y0QI27_CELFI</name>
<dbReference type="EMBL" id="JABCJJ010000006">
    <property type="protein sequence ID" value="NMR19817.1"/>
    <property type="molecule type" value="Genomic_DNA"/>
</dbReference>
<sequence>MPEPATVGGGTGGGQGPGGLGHGADDLVNPGGVTPGTPDTDGVDIPPRAPGTADEPPLGDGPSVGEPDGEPGRVAIDADGQPHLINTRDDLIAQQPNFEDALARELDEREVTVEAFTKLVRTPLHQLDPGDIDLLLDVRHAMPAVLADDVLQKLLQPEDARAILGDELFLELGGQALVDFLEGSKGNVSRTLDGFVARAADVMGLDTTSLFDKLVLGYSPSTFRAGDPMFGIRFRAGDAGDAFSSLAVPDDVLKALRELPLEIRHLDEGVRSDAIRSWFTDSHPDLAQWADRALDETNLFRGNGFGGSKADFAPEFRFESIFRMPEGAELWRIGPEGDQQLAAVFHAREWRLVAEQPGVAP</sequence>
<evidence type="ECO:0000256" key="1">
    <source>
        <dbReference type="SAM" id="MobiDB-lite"/>
    </source>
</evidence>
<gene>
    <name evidence="2" type="ORF">HIR71_06205</name>
</gene>
<accession>A0A7Y0QI27</accession>
<proteinExistence type="predicted"/>
<organism evidence="2 3">
    <name type="scientific">Cellulomonas fimi</name>
    <dbReference type="NCBI Taxonomy" id="1708"/>
    <lineage>
        <taxon>Bacteria</taxon>
        <taxon>Bacillati</taxon>
        <taxon>Actinomycetota</taxon>
        <taxon>Actinomycetes</taxon>
        <taxon>Micrococcales</taxon>
        <taxon>Cellulomonadaceae</taxon>
        <taxon>Cellulomonas</taxon>
    </lineage>
</organism>
<comment type="caution">
    <text evidence="2">The sequence shown here is derived from an EMBL/GenBank/DDBJ whole genome shotgun (WGS) entry which is preliminary data.</text>
</comment>
<evidence type="ECO:0000313" key="2">
    <source>
        <dbReference type="EMBL" id="NMR19817.1"/>
    </source>
</evidence>
<reference evidence="2 3" key="1">
    <citation type="submission" date="2020-04" db="EMBL/GenBank/DDBJ databases">
        <title>Sequencing and Assembly of C. fimi.</title>
        <authorList>
            <person name="Ramsey A.R."/>
        </authorList>
    </citation>
    <scope>NUCLEOTIDE SEQUENCE [LARGE SCALE GENOMIC DNA]</scope>
    <source>
        <strain evidence="2 3">SB</strain>
    </source>
</reference>
<dbReference type="AlphaFoldDB" id="A0A7Y0QI27"/>
<evidence type="ECO:0000313" key="3">
    <source>
        <dbReference type="Proteomes" id="UP000562124"/>
    </source>
</evidence>
<protein>
    <submittedName>
        <fullName evidence="2">Uncharacterized protein</fullName>
    </submittedName>
</protein>
<feature type="compositionally biased region" description="Low complexity" evidence="1">
    <location>
        <begin position="28"/>
        <end position="44"/>
    </location>
</feature>
<dbReference type="Proteomes" id="UP000562124">
    <property type="component" value="Unassembled WGS sequence"/>
</dbReference>